<keyword evidence="4" id="KW-0560">Oxidoreductase</keyword>
<proteinExistence type="inferred from homology"/>
<dbReference type="InterPro" id="IPR002938">
    <property type="entry name" value="FAD-bd"/>
</dbReference>
<name>A0ABR4AI72_9LECA</name>
<comment type="caution">
    <text evidence="8">The sequence shown here is derived from an EMBL/GenBank/DDBJ whole genome shotgun (WGS) entry which is preliminary data.</text>
</comment>
<sequence>MATSIPPHTWKNGFRQPKKTVEPTVINSTDPSRPYVNPAPQELPTSNVDNSQGKNFLRTWPSLYNGTEAPNGKPDWWKPSSEVDVLIIGAGPTGLETALSLSRQNVSFRILDKGNTPLIAGRADSVLPRYLETLSSWGIAPEVHEEGPIIERTAVWKDGKVLFHGRSHQSDSRYRGLHVITQGQLERIFIRDLLRHGTLVERDTKLLDYETSKDLSQSHPITAKIKSGNGEEETIKAKFLVGCDGAASGVRRKLGIPFDGVSTDIYWAIMDGKFKSDYPHAWIFGGVLNTQHGAVVIIPREDGYNRLYVQLDLSKNGAVAESRQSKDTAFQEAGGQVDVQSIIPDEVLAQANRIFTPYKIEFEAPLSWFAIWKVSERIARQFSSPELRVHIAGDAAHTHSVFGAFGLNASILDAANLGWKIGLCARGKADLQKLLPSYDRERRLHAADIIEISGTYLRYSCNRWDQEVPKLHRAGDPFGEEAITRSVRGKVSGIPMPPGVELPEHLFLPDFYMRYGAFLLGLDIAYGTSMLNAKQDLSEGVKRPVIVENGVRCPSPRVCFNAGEAGYLYDKMKGSGIFHILVFGSDLQGPIRQELLAFSKNLSDGFYGKFGGREVFNIILVTKCMPFEMEARLIDPGMSALKDAATVVYDDRPPDEDAHYTFGIDHSKGAVVVTRPDLWVGMSIFPSEAAELEKYFAQFMIPQKLQNSLNNGHATNCVKADETPFDLLNGNKTGKLVYSTEISKKWLSDSPPAKAKTSGTAVDTANGGPSVAQLNKEAENDLGNADRGGAKVNGTYANGVPADKAGAAKRNGAGEYFVSEATSTKASH</sequence>
<dbReference type="PANTHER" id="PTHR43004:SF20">
    <property type="entry name" value="2-MONOOXYGENASE, PUTATIVE (AFU_ORTHOLOGUE AFUA_1G13660)-RELATED"/>
    <property type="match status" value="1"/>
</dbReference>
<dbReference type="Pfam" id="PF01494">
    <property type="entry name" value="FAD_binding_3"/>
    <property type="match status" value="1"/>
</dbReference>
<evidence type="ECO:0000256" key="2">
    <source>
        <dbReference type="ARBA" id="ARBA00022630"/>
    </source>
</evidence>
<feature type="region of interest" description="Disordered" evidence="5">
    <location>
        <begin position="748"/>
        <end position="807"/>
    </location>
</feature>
<keyword evidence="3" id="KW-0274">FAD</keyword>
<dbReference type="Pfam" id="PF07976">
    <property type="entry name" value="Phe_hydrox_dim"/>
    <property type="match status" value="1"/>
</dbReference>
<evidence type="ECO:0008006" key="10">
    <source>
        <dbReference type="Google" id="ProtNLM"/>
    </source>
</evidence>
<evidence type="ECO:0000259" key="6">
    <source>
        <dbReference type="Pfam" id="PF01494"/>
    </source>
</evidence>
<dbReference type="InterPro" id="IPR036188">
    <property type="entry name" value="FAD/NAD-bd_sf"/>
</dbReference>
<dbReference type="InterPro" id="IPR050641">
    <property type="entry name" value="RIFMO-like"/>
</dbReference>
<dbReference type="EMBL" id="JBHFEH010000141">
    <property type="protein sequence ID" value="KAL2045455.1"/>
    <property type="molecule type" value="Genomic_DNA"/>
</dbReference>
<feature type="domain" description="FAD-binding" evidence="6">
    <location>
        <begin position="82"/>
        <end position="451"/>
    </location>
</feature>
<protein>
    <recommendedName>
        <fullName evidence="10">FAD-binding domain-containing protein</fullName>
    </recommendedName>
</protein>
<dbReference type="PRINTS" id="PR00420">
    <property type="entry name" value="RNGMNOXGNASE"/>
</dbReference>
<dbReference type="Gene3D" id="3.50.50.60">
    <property type="entry name" value="FAD/NAD(P)-binding domain"/>
    <property type="match status" value="1"/>
</dbReference>
<gene>
    <name evidence="8" type="ORF">ABVK25_012076</name>
</gene>
<feature type="compositionally biased region" description="Polar residues" evidence="5">
    <location>
        <begin position="43"/>
        <end position="52"/>
    </location>
</feature>
<reference evidence="8 9" key="1">
    <citation type="submission" date="2024-09" db="EMBL/GenBank/DDBJ databases">
        <title>Rethinking Asexuality: The Enigmatic Case of Functional Sexual Genes in Lepraria (Stereocaulaceae).</title>
        <authorList>
            <person name="Doellman M."/>
            <person name="Sun Y."/>
            <person name="Barcenas-Pena A."/>
            <person name="Lumbsch H.T."/>
            <person name="Grewe F."/>
        </authorList>
    </citation>
    <scope>NUCLEOTIDE SEQUENCE [LARGE SCALE GENOMIC DNA]</scope>
    <source>
        <strain evidence="8 9">Grewe 0041</strain>
    </source>
</reference>
<evidence type="ECO:0000256" key="4">
    <source>
        <dbReference type="ARBA" id="ARBA00023002"/>
    </source>
</evidence>
<organism evidence="8 9">
    <name type="scientific">Lepraria finkii</name>
    <dbReference type="NCBI Taxonomy" id="1340010"/>
    <lineage>
        <taxon>Eukaryota</taxon>
        <taxon>Fungi</taxon>
        <taxon>Dikarya</taxon>
        <taxon>Ascomycota</taxon>
        <taxon>Pezizomycotina</taxon>
        <taxon>Lecanoromycetes</taxon>
        <taxon>OSLEUM clade</taxon>
        <taxon>Lecanoromycetidae</taxon>
        <taxon>Lecanorales</taxon>
        <taxon>Lecanorineae</taxon>
        <taxon>Stereocaulaceae</taxon>
        <taxon>Lepraria</taxon>
    </lineage>
</organism>
<evidence type="ECO:0000313" key="9">
    <source>
        <dbReference type="Proteomes" id="UP001590951"/>
    </source>
</evidence>
<dbReference type="InterPro" id="IPR012941">
    <property type="entry name" value="Phe_hydrox_C_dim_dom"/>
</dbReference>
<keyword evidence="9" id="KW-1185">Reference proteome</keyword>
<dbReference type="SUPFAM" id="SSF51905">
    <property type="entry name" value="FAD/NAD(P)-binding domain"/>
    <property type="match status" value="1"/>
</dbReference>
<dbReference type="Gene3D" id="3.40.30.20">
    <property type="match status" value="1"/>
</dbReference>
<dbReference type="Gene3D" id="3.30.9.10">
    <property type="entry name" value="D-Amino Acid Oxidase, subunit A, domain 2"/>
    <property type="match status" value="1"/>
</dbReference>
<dbReference type="SUPFAM" id="SSF52833">
    <property type="entry name" value="Thioredoxin-like"/>
    <property type="match status" value="1"/>
</dbReference>
<dbReference type="Proteomes" id="UP001590951">
    <property type="component" value="Unassembled WGS sequence"/>
</dbReference>
<keyword evidence="2" id="KW-0285">Flavoprotein</keyword>
<evidence type="ECO:0000256" key="1">
    <source>
        <dbReference type="ARBA" id="ARBA00007801"/>
    </source>
</evidence>
<comment type="similarity">
    <text evidence="1">Belongs to the PheA/TfdB FAD monooxygenase family.</text>
</comment>
<feature type="domain" description="Phenol hydroxylase-like C-terminal dimerisation" evidence="7">
    <location>
        <begin position="524"/>
        <end position="704"/>
    </location>
</feature>
<feature type="region of interest" description="Disordered" evidence="5">
    <location>
        <begin position="1"/>
        <end position="52"/>
    </location>
</feature>
<evidence type="ECO:0000256" key="5">
    <source>
        <dbReference type="SAM" id="MobiDB-lite"/>
    </source>
</evidence>
<evidence type="ECO:0000259" key="7">
    <source>
        <dbReference type="Pfam" id="PF07976"/>
    </source>
</evidence>
<dbReference type="InterPro" id="IPR036249">
    <property type="entry name" value="Thioredoxin-like_sf"/>
</dbReference>
<dbReference type="SUPFAM" id="SSF54373">
    <property type="entry name" value="FAD-linked reductases, C-terminal domain"/>
    <property type="match status" value="1"/>
</dbReference>
<dbReference type="PANTHER" id="PTHR43004">
    <property type="entry name" value="TRK SYSTEM POTASSIUM UPTAKE PROTEIN"/>
    <property type="match status" value="1"/>
</dbReference>
<evidence type="ECO:0000313" key="8">
    <source>
        <dbReference type="EMBL" id="KAL2045455.1"/>
    </source>
</evidence>
<evidence type="ECO:0000256" key="3">
    <source>
        <dbReference type="ARBA" id="ARBA00022827"/>
    </source>
</evidence>
<dbReference type="InterPro" id="IPR038220">
    <property type="entry name" value="PHOX_C_sf"/>
</dbReference>
<accession>A0ABR4AI72</accession>